<dbReference type="SUPFAM" id="SSF46785">
    <property type="entry name" value="Winged helix' DNA-binding domain"/>
    <property type="match status" value="1"/>
</dbReference>
<feature type="binding site" evidence="8">
    <location>
        <position position="170"/>
    </location>
    <ligand>
        <name>a divalent metal cation</name>
        <dbReference type="ChEBI" id="CHEBI:60240"/>
        <label>1</label>
    </ligand>
</feature>
<evidence type="ECO:0000256" key="8">
    <source>
        <dbReference type="HAMAP-Rule" id="MF_03175"/>
    </source>
</evidence>
<feature type="binding site" evidence="8">
    <location>
        <position position="159"/>
    </location>
    <ligand>
        <name>a divalent metal cation</name>
        <dbReference type="ChEBI" id="CHEBI:60240"/>
        <label>1</label>
    </ligand>
</feature>
<keyword evidence="6 8" id="KW-0479">Metal-binding</keyword>
<feature type="domain" description="Peptidase M24" evidence="10">
    <location>
        <begin position="76"/>
        <end position="282"/>
    </location>
</feature>
<keyword evidence="8" id="KW-0963">Cytoplasm</keyword>
<keyword evidence="5 8" id="KW-0645">Protease</keyword>
<dbReference type="Gene3D" id="1.10.10.10">
    <property type="entry name" value="Winged helix-like DNA-binding domain superfamily/Winged helix DNA-binding domain"/>
    <property type="match status" value="1"/>
</dbReference>
<dbReference type="InterPro" id="IPR000994">
    <property type="entry name" value="Pept_M24"/>
</dbReference>
<keyword evidence="7 8" id="KW-0378">Hydrolase</keyword>
<feature type="binding site" evidence="8">
    <location>
        <position position="139"/>
    </location>
    <ligand>
        <name>substrate</name>
    </ligand>
</feature>
<evidence type="ECO:0000256" key="2">
    <source>
        <dbReference type="ARBA" id="ARBA00001936"/>
    </source>
</evidence>
<feature type="binding site" evidence="8">
    <location>
        <position position="367"/>
    </location>
    <ligand>
        <name>a divalent metal cation</name>
        <dbReference type="ChEBI" id="CHEBI:60240"/>
        <label>2</label>
        <note>catalytic</note>
    </ligand>
</feature>
<dbReference type="GO" id="GO:0046872">
    <property type="term" value="F:metal ion binding"/>
    <property type="evidence" value="ECO:0007669"/>
    <property type="project" value="UniProtKB-UniRule"/>
</dbReference>
<evidence type="ECO:0000256" key="6">
    <source>
        <dbReference type="ARBA" id="ARBA00022723"/>
    </source>
</evidence>
<comment type="subcellular location">
    <subcellularLocation>
        <location evidence="8">Cytoplasm</location>
    </subcellularLocation>
</comment>
<dbReference type="GO" id="GO:0005737">
    <property type="term" value="C:cytoplasm"/>
    <property type="evidence" value="ECO:0007669"/>
    <property type="project" value="UniProtKB-SubCell"/>
</dbReference>
<comment type="function">
    <text evidence="8 9">Cotranslationally removes the N-terminal methionine from nascent proteins. The N-terminal methionine is often cleaved when the second residue in the primary sequence is small and uncharged (Met-Ala-, Cys, Gly, Pro, Ser, Thr, or Val).</text>
</comment>
<dbReference type="InterPro" id="IPR018349">
    <property type="entry name" value="Pept_M24A_MAP2_BS"/>
</dbReference>
<dbReference type="GO" id="GO:0004239">
    <property type="term" value="F:initiator methionyl aminopeptidase activity"/>
    <property type="evidence" value="ECO:0007669"/>
    <property type="project" value="UniProtKB-UniRule"/>
</dbReference>
<dbReference type="CDD" id="cd01088">
    <property type="entry name" value="MetAP2"/>
    <property type="match status" value="1"/>
</dbReference>
<evidence type="ECO:0000259" key="10">
    <source>
        <dbReference type="Pfam" id="PF00557"/>
    </source>
</evidence>
<dbReference type="InterPro" id="IPR001714">
    <property type="entry name" value="Pept_M24_MAP"/>
</dbReference>
<evidence type="ECO:0000256" key="1">
    <source>
        <dbReference type="ARBA" id="ARBA00000294"/>
    </source>
</evidence>
<name>A0AAV7YZJ3_9EUKA</name>
<proteinExistence type="inferred from homology"/>
<feature type="binding site" evidence="8">
    <location>
        <position position="170"/>
    </location>
    <ligand>
        <name>a divalent metal cation</name>
        <dbReference type="ChEBI" id="CHEBI:60240"/>
        <label>2</label>
        <note>catalytic</note>
    </ligand>
</feature>
<dbReference type="PANTHER" id="PTHR45777:SF2">
    <property type="entry name" value="METHIONINE AMINOPEPTIDASE 2"/>
    <property type="match status" value="1"/>
</dbReference>
<dbReference type="SUPFAM" id="SSF55920">
    <property type="entry name" value="Creatinase/aminopeptidase"/>
    <property type="match status" value="1"/>
</dbReference>
<dbReference type="InterPro" id="IPR036005">
    <property type="entry name" value="Creatinase/aminopeptidase-like"/>
</dbReference>
<keyword evidence="4 8" id="KW-0031">Aminopeptidase</keyword>
<dbReference type="HAMAP" id="MF_03175">
    <property type="entry name" value="MetAP_2_euk"/>
    <property type="match status" value="1"/>
</dbReference>
<comment type="cofactor">
    <cofactor evidence="2">
        <name>Mn(2+)</name>
        <dbReference type="ChEBI" id="CHEBI:29035"/>
    </cofactor>
</comment>
<dbReference type="EMBL" id="JANTQA010000047">
    <property type="protein sequence ID" value="KAJ3433173.1"/>
    <property type="molecule type" value="Genomic_DNA"/>
</dbReference>
<dbReference type="AlphaFoldDB" id="A0AAV7YZJ3"/>
<feature type="binding site" evidence="8">
    <location>
        <position position="272"/>
    </location>
    <ligand>
        <name>a divalent metal cation</name>
        <dbReference type="ChEBI" id="CHEBI:60240"/>
        <label>2</label>
        <note>catalytic</note>
    </ligand>
</feature>
<evidence type="ECO:0000313" key="11">
    <source>
        <dbReference type="EMBL" id="KAJ3433173.1"/>
    </source>
</evidence>
<comment type="cofactor">
    <cofactor evidence="8">
        <name>Co(2+)</name>
        <dbReference type="ChEBI" id="CHEBI:48828"/>
    </cofactor>
    <cofactor evidence="8">
        <name>Zn(2+)</name>
        <dbReference type="ChEBI" id="CHEBI:29105"/>
    </cofactor>
    <cofactor evidence="8">
        <name>Mn(2+)</name>
        <dbReference type="ChEBI" id="CHEBI:29035"/>
    </cofactor>
    <cofactor evidence="8">
        <name>Fe(2+)</name>
        <dbReference type="ChEBI" id="CHEBI:29033"/>
    </cofactor>
    <text evidence="8">Binds 2 divalent metal cations per subunit. Has a high-affinity and a low affinity metal-binding site. The true nature of the physiological cofactor is under debate. The enzyme is active with cobalt, zinc, manganese or divalent iron ions. Most likely, methionine aminopeptidases function as mononuclear Fe(2+)-metalloproteases under physiological conditions, and the catalytically relevant metal-binding site has been assigned to the histidine-containing high-affinity site.</text>
</comment>
<evidence type="ECO:0000256" key="3">
    <source>
        <dbReference type="ARBA" id="ARBA00001954"/>
    </source>
</evidence>
<dbReference type="PRINTS" id="PR00599">
    <property type="entry name" value="MAPEPTIDASE"/>
</dbReference>
<evidence type="ECO:0000256" key="5">
    <source>
        <dbReference type="ARBA" id="ARBA00022670"/>
    </source>
</evidence>
<protein>
    <recommendedName>
        <fullName evidence="8">Methionine aminopeptidase 2</fullName>
        <shortName evidence="8">MAP 2</shortName>
        <shortName evidence="8">MetAP 2</shortName>
        <ecNumber evidence="8">3.4.11.18</ecNumber>
    </recommendedName>
    <alternativeName>
        <fullName evidence="8">Peptidase M</fullName>
    </alternativeName>
</protein>
<organism evidence="11 12">
    <name type="scientific">Anaeramoeba flamelloides</name>
    <dbReference type="NCBI Taxonomy" id="1746091"/>
    <lineage>
        <taxon>Eukaryota</taxon>
        <taxon>Metamonada</taxon>
        <taxon>Anaeramoebidae</taxon>
        <taxon>Anaeramoeba</taxon>
    </lineage>
</organism>
<comment type="similarity">
    <text evidence="8">Belongs to the peptidase M24A family. Methionine aminopeptidase eukaryotic type 2 subfamily.</text>
</comment>
<feature type="binding site" evidence="8">
    <location>
        <position position="367"/>
    </location>
    <ligand>
        <name>a divalent metal cation</name>
        <dbReference type="ChEBI" id="CHEBI:60240"/>
        <label>1</label>
    </ligand>
</feature>
<evidence type="ECO:0000313" key="12">
    <source>
        <dbReference type="Proteomes" id="UP001146793"/>
    </source>
</evidence>
<dbReference type="Gene3D" id="3.90.230.10">
    <property type="entry name" value="Creatinase/methionine aminopeptidase superfamily"/>
    <property type="match status" value="1"/>
</dbReference>
<reference evidence="11" key="1">
    <citation type="submission" date="2022-08" db="EMBL/GenBank/DDBJ databases">
        <title>Novel sulphate-reducing endosymbionts in the free-living metamonad Anaeramoeba.</title>
        <authorList>
            <person name="Jerlstrom-Hultqvist J."/>
            <person name="Cepicka I."/>
            <person name="Gallot-Lavallee L."/>
            <person name="Salas-Leiva D."/>
            <person name="Curtis B.A."/>
            <person name="Zahonova K."/>
            <person name="Pipaliya S."/>
            <person name="Dacks J."/>
            <person name="Roger A.J."/>
        </authorList>
    </citation>
    <scope>NUCLEOTIDE SEQUENCE</scope>
    <source>
        <strain evidence="11">Busselton2</strain>
    </source>
</reference>
<dbReference type="InterPro" id="IPR036390">
    <property type="entry name" value="WH_DNA-bd_sf"/>
</dbReference>
<dbReference type="Pfam" id="PF00557">
    <property type="entry name" value="Peptidase_M24"/>
    <property type="match status" value="1"/>
</dbReference>
<accession>A0AAV7YZJ3</accession>
<dbReference type="InterPro" id="IPR050247">
    <property type="entry name" value="Met_Aminopeptidase_Type2"/>
</dbReference>
<dbReference type="InterPro" id="IPR002468">
    <property type="entry name" value="Pept_M24A_MAP2"/>
</dbReference>
<evidence type="ECO:0000256" key="7">
    <source>
        <dbReference type="ARBA" id="ARBA00022801"/>
    </source>
</evidence>
<comment type="catalytic activity">
    <reaction evidence="1 8 9">
        <text>Release of N-terminal amino acids, preferentially methionine, from peptides and arylamides.</text>
        <dbReference type="EC" id="3.4.11.18"/>
    </reaction>
</comment>
<comment type="cofactor">
    <cofactor evidence="3">
        <name>Fe(2+)</name>
        <dbReference type="ChEBI" id="CHEBI:29033"/>
    </cofactor>
</comment>
<feature type="binding site" evidence="8">
    <location>
        <position position="247"/>
    </location>
    <ligand>
        <name>substrate</name>
    </ligand>
</feature>
<sequence length="386" mass="43778">MKFQKIQVDTSIKIKTGEGAVKEQTNPPTFTVREIYPEENYPKGRLDEYLNENSFRTTSEEKRLLEMGDFQKRLKALRRAAEVHRQVRQFANSFIKPGIKLWDMCSKMEDMSRKLIEEDGLNAGLAFPTGCSINRCAAHYSPNKGDNTVLRESDVMKIDFGTHVDGYLIDSAYTVCFDPRFDTLLKASKEATYTAVNLAGIDARLSELGEAIEEVITSYELELNGKTYKIKPVSNLGGHSVEQYKIHAGLTVPLVRGGETTKMKEGQIFAIETFASTGTGVVEEEGDCSHYMVKSKGVKRSVNKKSSKRLKSFLLENYGTMAFCPRWIDRLNQKNYYVDLKNLVRNKIVGEYPPLCDTPDSYVSQYEHTIILRPTCKEVLSWGDDY</sequence>
<dbReference type="InterPro" id="IPR036388">
    <property type="entry name" value="WH-like_DNA-bd_sf"/>
</dbReference>
<comment type="caution">
    <text evidence="11">The sequence shown here is derived from an EMBL/GenBank/DDBJ whole genome shotgun (WGS) entry which is preliminary data.</text>
</comment>
<dbReference type="GO" id="GO:0006508">
    <property type="term" value="P:proteolysis"/>
    <property type="evidence" value="ECO:0007669"/>
    <property type="project" value="UniProtKB-KW"/>
</dbReference>
<evidence type="ECO:0000256" key="9">
    <source>
        <dbReference type="RuleBase" id="RU003653"/>
    </source>
</evidence>
<dbReference type="GO" id="GO:0070006">
    <property type="term" value="F:metalloaminopeptidase activity"/>
    <property type="evidence" value="ECO:0007669"/>
    <property type="project" value="UniProtKB-UniRule"/>
</dbReference>
<dbReference type="PROSITE" id="PS01202">
    <property type="entry name" value="MAP_2"/>
    <property type="match status" value="1"/>
</dbReference>
<gene>
    <name evidence="11" type="ORF">M0812_22125</name>
</gene>
<dbReference type="EC" id="3.4.11.18" evidence="8"/>
<feature type="binding site" evidence="8">
    <location>
        <position position="239"/>
    </location>
    <ligand>
        <name>a divalent metal cation</name>
        <dbReference type="ChEBI" id="CHEBI:60240"/>
        <label>2</label>
        <note>catalytic</note>
    </ligand>
</feature>
<dbReference type="Proteomes" id="UP001146793">
    <property type="component" value="Unassembled WGS sequence"/>
</dbReference>
<evidence type="ECO:0000256" key="4">
    <source>
        <dbReference type="ARBA" id="ARBA00022438"/>
    </source>
</evidence>
<dbReference type="PANTHER" id="PTHR45777">
    <property type="entry name" value="METHIONINE AMINOPEPTIDASE 2"/>
    <property type="match status" value="1"/>
</dbReference>
<dbReference type="NCBIfam" id="TIGR00501">
    <property type="entry name" value="met_pdase_II"/>
    <property type="match status" value="1"/>
</dbReference>